<evidence type="ECO:0000313" key="8">
    <source>
        <dbReference type="Proteomes" id="UP000587760"/>
    </source>
</evidence>
<dbReference type="NCBIfam" id="TIGR01317">
    <property type="entry name" value="GOGAT_sm_gam"/>
    <property type="match status" value="1"/>
</dbReference>
<gene>
    <name evidence="7" type="ORF">HNR50_002133</name>
</gene>
<dbReference type="InterPro" id="IPR051394">
    <property type="entry name" value="Glutamate_Synthase"/>
</dbReference>
<dbReference type="InterPro" id="IPR006005">
    <property type="entry name" value="Glut_synth_ssu1"/>
</dbReference>
<dbReference type="Pfam" id="PF14691">
    <property type="entry name" value="Fer4_20"/>
    <property type="match status" value="1"/>
</dbReference>
<dbReference type="EC" id="1.4.1.13" evidence="7"/>
<comment type="pathway">
    <text evidence="4">Amino-acid biosynthesis.</text>
</comment>
<evidence type="ECO:0000259" key="6">
    <source>
        <dbReference type="Pfam" id="PF14691"/>
    </source>
</evidence>
<proteinExistence type="predicted"/>
<dbReference type="InterPro" id="IPR028261">
    <property type="entry name" value="DPD_II"/>
</dbReference>
<dbReference type="Gene3D" id="3.50.50.60">
    <property type="entry name" value="FAD/NAD(P)-binding domain"/>
    <property type="match status" value="2"/>
</dbReference>
<dbReference type="PANTHER" id="PTHR43100:SF1">
    <property type="entry name" value="GLUTAMATE SYNTHASE [NADPH] SMALL CHAIN"/>
    <property type="match status" value="1"/>
</dbReference>
<dbReference type="Pfam" id="PF07992">
    <property type="entry name" value="Pyr_redox_2"/>
    <property type="match status" value="2"/>
</dbReference>
<accession>A0A841RBT2</accession>
<keyword evidence="3" id="KW-0314">Glutamate biosynthesis</keyword>
<feature type="domain" description="FAD/NAD(P)-binding" evidence="5">
    <location>
        <begin position="379"/>
        <end position="460"/>
    </location>
</feature>
<dbReference type="EMBL" id="JACHGJ010000003">
    <property type="protein sequence ID" value="MBB6480470.1"/>
    <property type="molecule type" value="Genomic_DNA"/>
</dbReference>
<dbReference type="GO" id="GO:0016639">
    <property type="term" value="F:oxidoreductase activity, acting on the CH-NH2 group of donors, NAD or NADP as acceptor"/>
    <property type="evidence" value="ECO:0007669"/>
    <property type="project" value="InterPro"/>
</dbReference>
<evidence type="ECO:0000259" key="5">
    <source>
        <dbReference type="Pfam" id="PF07992"/>
    </source>
</evidence>
<dbReference type="AlphaFoldDB" id="A0A841RBT2"/>
<evidence type="ECO:0000256" key="1">
    <source>
        <dbReference type="ARBA" id="ARBA00022605"/>
    </source>
</evidence>
<comment type="caution">
    <text evidence="7">The sequence shown here is derived from an EMBL/GenBank/DDBJ whole genome shotgun (WGS) entry which is preliminary data.</text>
</comment>
<dbReference type="InterPro" id="IPR023753">
    <property type="entry name" value="FAD/NAD-binding_dom"/>
</dbReference>
<dbReference type="EC" id="1.4.1.14" evidence="7"/>
<dbReference type="PANTHER" id="PTHR43100">
    <property type="entry name" value="GLUTAMATE SYNTHASE [NADPH] SMALL CHAIN"/>
    <property type="match status" value="1"/>
</dbReference>
<keyword evidence="1" id="KW-0028">Amino-acid biosynthesis</keyword>
<dbReference type="SUPFAM" id="SSF51971">
    <property type="entry name" value="Nucleotide-binding domain"/>
    <property type="match status" value="2"/>
</dbReference>
<keyword evidence="8" id="KW-1185">Reference proteome</keyword>
<protein>
    <submittedName>
        <fullName evidence="7">Glutamate synthase (NADPH/NADH) small chain</fullName>
        <ecNumber evidence="7">1.4.1.13</ecNumber>
        <ecNumber evidence="7">1.4.1.14</ecNumber>
    </submittedName>
</protein>
<evidence type="ECO:0000256" key="4">
    <source>
        <dbReference type="ARBA" id="ARBA00029440"/>
    </source>
</evidence>
<dbReference type="InterPro" id="IPR036188">
    <property type="entry name" value="FAD/NAD-bd_sf"/>
</dbReference>
<feature type="domain" description="FAD/NAD(P)-binding" evidence="5">
    <location>
        <begin position="145"/>
        <end position="320"/>
    </location>
</feature>
<dbReference type="GO" id="GO:0051536">
    <property type="term" value="F:iron-sulfur cluster binding"/>
    <property type="evidence" value="ECO:0007669"/>
    <property type="project" value="InterPro"/>
</dbReference>
<evidence type="ECO:0000256" key="3">
    <source>
        <dbReference type="ARBA" id="ARBA00023164"/>
    </source>
</evidence>
<keyword evidence="2 7" id="KW-0560">Oxidoreductase</keyword>
<sequence>MGKTLGFLETMRKAQQYRDVSERLQDYKEVAIGMTNDELIDQGGRCMECGTPFCHNLGCPLGNLIPEWNDAVYRNQWKEAWERMELTNNFPEFTGRICPAICETSCTLSINDAPVTIRNIEWEIAETAWREGWVKIRKPKVETGMSVAVIGSGPAGMAAAQELRRMGHKVTLFEKNNKIGGLLRYGIPDFKLDKSVIDRRVEQMRAEGVEFETGVNIGDDISIRYLKNKFDAVLITIGAGKARDLPVKGRNLKGIHFALDYLSQSNKNVSEESYDEPVINAMGKKVLVIGGGDTGSDCVGTANRQGAVSVHQFEIMPKPLEWDKSYNPQWPDWPQILRTSSSHKEGCFRDWCVTTNEFFGKKGTVTKGQFQKVEWVPGDNGRPQLKPVEGTEFELEVDLVLLAMGFEHVEHNGIVNNNTGLNLTDRGNIAVDDNFMTNIDGIFAAGDANVGASLVVHAINYGRKASNCIHDYLMKRVEEKSS</sequence>
<dbReference type="Gene3D" id="1.10.1060.10">
    <property type="entry name" value="Alpha-helical ferredoxin"/>
    <property type="match status" value="1"/>
</dbReference>
<dbReference type="GO" id="GO:0004355">
    <property type="term" value="F:glutamate synthase (NADPH) activity"/>
    <property type="evidence" value="ECO:0007669"/>
    <property type="project" value="UniProtKB-EC"/>
</dbReference>
<dbReference type="GO" id="GO:0006537">
    <property type="term" value="P:glutamate biosynthetic process"/>
    <property type="evidence" value="ECO:0007669"/>
    <property type="project" value="UniProtKB-KW"/>
</dbReference>
<reference evidence="7 8" key="1">
    <citation type="submission" date="2020-08" db="EMBL/GenBank/DDBJ databases">
        <title>Genomic Encyclopedia of Type Strains, Phase IV (KMG-IV): sequencing the most valuable type-strain genomes for metagenomic binning, comparative biology and taxonomic classification.</title>
        <authorList>
            <person name="Goeker M."/>
        </authorList>
    </citation>
    <scope>NUCLEOTIDE SEQUENCE [LARGE SCALE GENOMIC DNA]</scope>
    <source>
        <strain evidence="7 8">DSM 2461</strain>
    </source>
</reference>
<dbReference type="InterPro" id="IPR009051">
    <property type="entry name" value="Helical_ferredxn"/>
</dbReference>
<dbReference type="GO" id="GO:0016040">
    <property type="term" value="F:glutamate synthase (NADH) activity"/>
    <property type="evidence" value="ECO:0007669"/>
    <property type="project" value="UniProtKB-EC"/>
</dbReference>
<name>A0A841RBT2_9SPIO</name>
<dbReference type="RefSeq" id="WP_184746730.1">
    <property type="nucleotide sequence ID" value="NZ_JACHGJ010000003.1"/>
</dbReference>
<dbReference type="SUPFAM" id="SSF46548">
    <property type="entry name" value="alpha-helical ferredoxin"/>
    <property type="match status" value="1"/>
</dbReference>
<evidence type="ECO:0000313" key="7">
    <source>
        <dbReference type="EMBL" id="MBB6480470.1"/>
    </source>
</evidence>
<feature type="domain" description="Dihydroprymidine dehydrogenase" evidence="6">
    <location>
        <begin position="24"/>
        <end position="132"/>
    </location>
</feature>
<dbReference type="Proteomes" id="UP000587760">
    <property type="component" value="Unassembled WGS sequence"/>
</dbReference>
<dbReference type="PRINTS" id="PR00419">
    <property type="entry name" value="ADXRDTASE"/>
</dbReference>
<evidence type="ECO:0000256" key="2">
    <source>
        <dbReference type="ARBA" id="ARBA00023002"/>
    </source>
</evidence>
<organism evidence="7 8">
    <name type="scientific">Spirochaeta isovalerica</name>
    <dbReference type="NCBI Taxonomy" id="150"/>
    <lineage>
        <taxon>Bacteria</taxon>
        <taxon>Pseudomonadati</taxon>
        <taxon>Spirochaetota</taxon>
        <taxon>Spirochaetia</taxon>
        <taxon>Spirochaetales</taxon>
        <taxon>Spirochaetaceae</taxon>
        <taxon>Spirochaeta</taxon>
    </lineage>
</organism>